<reference evidence="1 2" key="1">
    <citation type="submission" date="2024-09" db="EMBL/GenBank/DDBJ databases">
        <authorList>
            <person name="Sun Q."/>
            <person name="Mori K."/>
        </authorList>
    </citation>
    <scope>NUCLEOTIDE SEQUENCE [LARGE SCALE GENOMIC DNA]</scope>
    <source>
        <strain evidence="1 2">CCM 7904</strain>
    </source>
</reference>
<dbReference type="RefSeq" id="WP_265507285.1">
    <property type="nucleotide sequence ID" value="NZ_JAOTBE010000028.1"/>
</dbReference>
<dbReference type="Proteomes" id="UP001589795">
    <property type="component" value="Unassembled WGS sequence"/>
</dbReference>
<organism evidence="1 2">
    <name type="scientific">Paracoccus rhizosphaerae</name>
    <dbReference type="NCBI Taxonomy" id="1133347"/>
    <lineage>
        <taxon>Bacteria</taxon>
        <taxon>Pseudomonadati</taxon>
        <taxon>Pseudomonadota</taxon>
        <taxon>Alphaproteobacteria</taxon>
        <taxon>Rhodobacterales</taxon>
        <taxon>Paracoccaceae</taxon>
        <taxon>Paracoccus</taxon>
    </lineage>
</organism>
<accession>A0ABV6CMX3</accession>
<gene>
    <name evidence="1" type="ORF">ACFFIZ_09640</name>
</gene>
<evidence type="ECO:0000313" key="1">
    <source>
        <dbReference type="EMBL" id="MFC0200571.1"/>
    </source>
</evidence>
<keyword evidence="2" id="KW-1185">Reference proteome</keyword>
<name>A0ABV6CMX3_9RHOB</name>
<protein>
    <submittedName>
        <fullName evidence="1">Uncharacterized protein</fullName>
    </submittedName>
</protein>
<sequence length="72" mass="8223">MVIAYHRVKINMELADLDTGHYSVHGYRGYSVSERRKSAKGRLKHLEQVAQAFREIDRSLGLIPLDPMQQAA</sequence>
<proteinExistence type="predicted"/>
<dbReference type="EMBL" id="JBHLWQ010000086">
    <property type="protein sequence ID" value="MFC0200571.1"/>
    <property type="molecule type" value="Genomic_DNA"/>
</dbReference>
<evidence type="ECO:0000313" key="2">
    <source>
        <dbReference type="Proteomes" id="UP001589795"/>
    </source>
</evidence>
<comment type="caution">
    <text evidence="1">The sequence shown here is derived from an EMBL/GenBank/DDBJ whole genome shotgun (WGS) entry which is preliminary data.</text>
</comment>